<accession>A0A0L6UCY6</accession>
<reference evidence="2 3" key="1">
    <citation type="submission" date="2015-08" db="EMBL/GenBank/DDBJ databases">
        <title>Next Generation Sequencing and Analysis of the Genome of Puccinia sorghi L Schw, the Causal Agent of Maize Common Rust.</title>
        <authorList>
            <person name="Rochi L."/>
            <person name="Burguener G."/>
            <person name="Darino M."/>
            <person name="Turjanski A."/>
            <person name="Kreff E."/>
            <person name="Dieguez M.J."/>
            <person name="Sacco F."/>
        </authorList>
    </citation>
    <scope>NUCLEOTIDE SEQUENCE [LARGE SCALE GENOMIC DNA]</scope>
    <source>
        <strain evidence="2 3">RO10H11247</strain>
    </source>
</reference>
<dbReference type="Gene3D" id="1.20.1260.100">
    <property type="entry name" value="TspO/MBR protein"/>
    <property type="match status" value="1"/>
</dbReference>
<dbReference type="PANTHER" id="PTHR37992:SF1">
    <property type="entry name" value="DUF1774-DOMAIN-CONTAINING PROTEIN"/>
    <property type="match status" value="1"/>
</dbReference>
<keyword evidence="3" id="KW-1185">Reference proteome</keyword>
<protein>
    <submittedName>
        <fullName evidence="2">Uncharacterized protein</fullName>
    </submittedName>
</protein>
<evidence type="ECO:0000313" key="2">
    <source>
        <dbReference type="EMBL" id="KNZ46107.1"/>
    </source>
</evidence>
<feature type="transmembrane region" description="Helical" evidence="1">
    <location>
        <begin position="221"/>
        <end position="240"/>
    </location>
</feature>
<feature type="transmembrane region" description="Helical" evidence="1">
    <location>
        <begin position="276"/>
        <end position="297"/>
    </location>
</feature>
<feature type="transmembrane region" description="Helical" evidence="1">
    <location>
        <begin position="175"/>
        <end position="201"/>
    </location>
</feature>
<keyword evidence="1" id="KW-0812">Transmembrane</keyword>
<keyword evidence="1" id="KW-0472">Membrane</keyword>
<feature type="transmembrane region" description="Helical" evidence="1">
    <location>
        <begin position="37"/>
        <end position="57"/>
    </location>
</feature>
<dbReference type="EMBL" id="LAVV01012994">
    <property type="protein sequence ID" value="KNZ46107.1"/>
    <property type="molecule type" value="Genomic_DNA"/>
</dbReference>
<dbReference type="InterPro" id="IPR013920">
    <property type="entry name" value="DUF1774_fun"/>
</dbReference>
<gene>
    <name evidence="2" type="ORF">VP01_754g2</name>
</gene>
<dbReference type="AlphaFoldDB" id="A0A0L6UCY6"/>
<dbReference type="STRING" id="27349.A0A0L6UCY6"/>
<evidence type="ECO:0000313" key="3">
    <source>
        <dbReference type="Proteomes" id="UP000037035"/>
    </source>
</evidence>
<organism evidence="2 3">
    <name type="scientific">Puccinia sorghi</name>
    <dbReference type="NCBI Taxonomy" id="27349"/>
    <lineage>
        <taxon>Eukaryota</taxon>
        <taxon>Fungi</taxon>
        <taxon>Dikarya</taxon>
        <taxon>Basidiomycota</taxon>
        <taxon>Pucciniomycotina</taxon>
        <taxon>Pucciniomycetes</taxon>
        <taxon>Pucciniales</taxon>
        <taxon>Pucciniaceae</taxon>
        <taxon>Puccinia</taxon>
    </lineage>
</organism>
<evidence type="ECO:0000256" key="1">
    <source>
        <dbReference type="SAM" id="Phobius"/>
    </source>
</evidence>
<feature type="transmembrane region" description="Helical" evidence="1">
    <location>
        <begin position="247"/>
        <end position="264"/>
    </location>
</feature>
<dbReference type="PANTHER" id="PTHR37992">
    <property type="entry name" value="EXPRESSED PROTEIN"/>
    <property type="match status" value="1"/>
</dbReference>
<proteinExistence type="predicted"/>
<dbReference type="VEuPathDB" id="FungiDB:VP01_754g2"/>
<feature type="transmembrane region" description="Helical" evidence="1">
    <location>
        <begin position="141"/>
        <end position="163"/>
    </location>
</feature>
<name>A0A0L6UCY6_9BASI</name>
<keyword evidence="1" id="KW-1133">Transmembrane helix</keyword>
<dbReference type="InterPro" id="IPR038330">
    <property type="entry name" value="TspO/MBR-related_sf"/>
</dbReference>
<feature type="transmembrane region" description="Helical" evidence="1">
    <location>
        <begin position="113"/>
        <end position="135"/>
    </location>
</feature>
<dbReference type="OrthoDB" id="3342455at2759"/>
<dbReference type="Proteomes" id="UP000037035">
    <property type="component" value="Unassembled WGS sequence"/>
</dbReference>
<sequence>MTTSNPSYTYSSQGPTTYDPAADIIPVEQNDIVRLKIFVPLATLTAMFSNVVCALLVEPSMGDINDRYYTLFTPSKILIGFYWLVIFACQFGMAFMVVCTSNQRYRTEETKQTFVHAIGMTYVVALFGFALWPIFWAAELFAVATALLLAIFLLMTYTLHSIWRHSPPSFTSKPFSFVFIYIPVQLFQTILFTVDLPQSILISLKWYRSPIDNTWERHFSTHAWVIFGIVFIIGLANAFIIYRAKDLVRMLAVVYLSIGLLINSKGTLQKVADAPQVITALIATAGVCVVCFIASFVDFASGRHRIVLQDEEEREQQRLR</sequence>
<comment type="caution">
    <text evidence="2">The sequence shown here is derived from an EMBL/GenBank/DDBJ whole genome shotgun (WGS) entry which is preliminary data.</text>
</comment>
<feature type="transmembrane region" description="Helical" evidence="1">
    <location>
        <begin position="77"/>
        <end position="101"/>
    </location>
</feature>